<dbReference type="PANTHER" id="PTHR37315">
    <property type="entry name" value="UPF0311 PROTEIN BLR7842"/>
    <property type="match status" value="1"/>
</dbReference>
<protein>
    <recommendedName>
        <fullName evidence="1">UPF0311 protein GD597_06675</fullName>
    </recommendedName>
</protein>
<accession>A0A8J8FCD2</accession>
<dbReference type="PANTHER" id="PTHR37315:SF1">
    <property type="entry name" value="UPF0311 PROTEIN BLR7842"/>
    <property type="match status" value="1"/>
</dbReference>
<dbReference type="AlphaFoldDB" id="A0A8J8FCD2"/>
<dbReference type="Proteomes" id="UP000598971">
    <property type="component" value="Unassembled WGS sequence"/>
</dbReference>
<evidence type="ECO:0000256" key="1">
    <source>
        <dbReference type="HAMAP-Rule" id="MF_00775"/>
    </source>
</evidence>
<dbReference type="InterPro" id="IPR020915">
    <property type="entry name" value="UPF0311"/>
</dbReference>
<organism evidence="2 3">
    <name type="scientific">Limnovirga soli</name>
    <dbReference type="NCBI Taxonomy" id="2656915"/>
    <lineage>
        <taxon>Bacteria</taxon>
        <taxon>Pseudomonadati</taxon>
        <taxon>Bacteroidota</taxon>
        <taxon>Chitinophagia</taxon>
        <taxon>Chitinophagales</taxon>
        <taxon>Chitinophagaceae</taxon>
        <taxon>Limnovirga</taxon>
    </lineage>
</organism>
<name>A0A8J8FCD2_9BACT</name>
<dbReference type="Gene3D" id="2.40.160.20">
    <property type="match status" value="1"/>
</dbReference>
<evidence type="ECO:0000313" key="3">
    <source>
        <dbReference type="Proteomes" id="UP000598971"/>
    </source>
</evidence>
<keyword evidence="3" id="KW-1185">Reference proteome</keyword>
<dbReference type="RefSeq" id="WP_171607063.1">
    <property type="nucleotide sequence ID" value="NZ_WHPF01000004.1"/>
</dbReference>
<comment type="similarity">
    <text evidence="1">Belongs to the UPF0311 family.</text>
</comment>
<dbReference type="HAMAP" id="MF_00775">
    <property type="entry name" value="UPF0311"/>
    <property type="match status" value="1"/>
</dbReference>
<evidence type="ECO:0000313" key="2">
    <source>
        <dbReference type="EMBL" id="NNV55135.1"/>
    </source>
</evidence>
<comment type="caution">
    <text evidence="2">The sequence shown here is derived from an EMBL/GenBank/DDBJ whole genome shotgun (WGS) entry which is preliminary data.</text>
</comment>
<gene>
    <name evidence="2" type="ORF">GD597_06675</name>
</gene>
<proteinExistence type="inferred from homology"/>
<dbReference type="Pfam" id="PF11578">
    <property type="entry name" value="DUF3237"/>
    <property type="match status" value="1"/>
</dbReference>
<sequence length="154" mass="17029">MKAPQLAFAFEINIMVAPGQMQELGLTGKGVRRVIPILGGSFEGPAINGTIVPGGYDWQLLRNDGVAEIDARYLLQTNDGVLITIVNTGLRHGPEEVVQKMARGEAVDPDAYYFRTIPVFETADARYDWLTKNIFIANGIRKPDQVTIQVWKVV</sequence>
<reference evidence="2" key="1">
    <citation type="submission" date="2019-10" db="EMBL/GenBank/DDBJ databases">
        <title>Draft genome sequence of Panacibacter sp. KCS-6.</title>
        <authorList>
            <person name="Yim K.J."/>
        </authorList>
    </citation>
    <scope>NUCLEOTIDE SEQUENCE</scope>
    <source>
        <strain evidence="2">KCS-6</strain>
    </source>
</reference>
<dbReference type="EMBL" id="WHPF01000004">
    <property type="protein sequence ID" value="NNV55135.1"/>
    <property type="molecule type" value="Genomic_DNA"/>
</dbReference>